<dbReference type="Gramene" id="OMO82872">
    <property type="protein sequence ID" value="OMO82872"/>
    <property type="gene ID" value="CCACVL1_11721"/>
</dbReference>
<feature type="region of interest" description="Disordered" evidence="1">
    <location>
        <begin position="1"/>
        <end position="21"/>
    </location>
</feature>
<evidence type="ECO:0000313" key="3">
    <source>
        <dbReference type="Proteomes" id="UP000188268"/>
    </source>
</evidence>
<sequence length="41" mass="4406">MESGSPGYKTPRVAGFTEQSQTLTPCHTSAKLAGALWDRQP</sequence>
<protein>
    <submittedName>
        <fullName evidence="2">Uncharacterized protein</fullName>
    </submittedName>
</protein>
<dbReference type="Proteomes" id="UP000188268">
    <property type="component" value="Unassembled WGS sequence"/>
</dbReference>
<dbReference type="EMBL" id="AWWV01009945">
    <property type="protein sequence ID" value="OMO82872.1"/>
    <property type="molecule type" value="Genomic_DNA"/>
</dbReference>
<dbReference type="AlphaFoldDB" id="A0A1R3IJV0"/>
<keyword evidence="3" id="KW-1185">Reference proteome</keyword>
<evidence type="ECO:0000256" key="1">
    <source>
        <dbReference type="SAM" id="MobiDB-lite"/>
    </source>
</evidence>
<evidence type="ECO:0000313" key="2">
    <source>
        <dbReference type="EMBL" id="OMO82872.1"/>
    </source>
</evidence>
<name>A0A1R3IJV0_COCAP</name>
<comment type="caution">
    <text evidence="2">The sequence shown here is derived from an EMBL/GenBank/DDBJ whole genome shotgun (WGS) entry which is preliminary data.</text>
</comment>
<gene>
    <name evidence="2" type="ORF">CCACVL1_11721</name>
</gene>
<accession>A0A1R3IJV0</accession>
<organism evidence="2 3">
    <name type="scientific">Corchorus capsularis</name>
    <name type="common">Jute</name>
    <dbReference type="NCBI Taxonomy" id="210143"/>
    <lineage>
        <taxon>Eukaryota</taxon>
        <taxon>Viridiplantae</taxon>
        <taxon>Streptophyta</taxon>
        <taxon>Embryophyta</taxon>
        <taxon>Tracheophyta</taxon>
        <taxon>Spermatophyta</taxon>
        <taxon>Magnoliopsida</taxon>
        <taxon>eudicotyledons</taxon>
        <taxon>Gunneridae</taxon>
        <taxon>Pentapetalae</taxon>
        <taxon>rosids</taxon>
        <taxon>malvids</taxon>
        <taxon>Malvales</taxon>
        <taxon>Malvaceae</taxon>
        <taxon>Grewioideae</taxon>
        <taxon>Apeibeae</taxon>
        <taxon>Corchorus</taxon>
    </lineage>
</organism>
<reference evidence="2 3" key="1">
    <citation type="submission" date="2013-09" db="EMBL/GenBank/DDBJ databases">
        <title>Corchorus capsularis genome sequencing.</title>
        <authorList>
            <person name="Alam M."/>
            <person name="Haque M.S."/>
            <person name="Islam M.S."/>
            <person name="Emdad E.M."/>
            <person name="Islam M.M."/>
            <person name="Ahmed B."/>
            <person name="Halim A."/>
            <person name="Hossen Q.M.M."/>
            <person name="Hossain M.Z."/>
            <person name="Ahmed R."/>
            <person name="Khan M.M."/>
            <person name="Islam R."/>
            <person name="Rashid M.M."/>
            <person name="Khan S.A."/>
            <person name="Rahman M.S."/>
            <person name="Alam M."/>
        </authorList>
    </citation>
    <scope>NUCLEOTIDE SEQUENCE [LARGE SCALE GENOMIC DNA]</scope>
    <source>
        <strain evidence="3">cv. CVL-1</strain>
        <tissue evidence="2">Whole seedling</tissue>
    </source>
</reference>
<proteinExistence type="predicted"/>